<feature type="domain" description="Thioredoxin-like fold" evidence="1">
    <location>
        <begin position="35"/>
        <end position="106"/>
    </location>
</feature>
<dbReference type="Gene3D" id="3.40.30.10">
    <property type="entry name" value="Glutaredoxin"/>
    <property type="match status" value="1"/>
</dbReference>
<dbReference type="InterPro" id="IPR005243">
    <property type="entry name" value="THIRX-like_proc"/>
</dbReference>
<dbReference type="RefSeq" id="WP_219937826.1">
    <property type="nucleotide sequence ID" value="NZ_JAGFNY010000023.1"/>
</dbReference>
<accession>A0ABS7DHN6</accession>
<dbReference type="EMBL" id="JAGFNY010000023">
    <property type="protein sequence ID" value="MBW7570602.1"/>
    <property type="molecule type" value="Genomic_DNA"/>
</dbReference>
<name>A0ABS7DHN6_9GAMM</name>
<evidence type="ECO:0000259" key="1">
    <source>
        <dbReference type="Pfam" id="PF13192"/>
    </source>
</evidence>
<dbReference type="Proteomes" id="UP000731465">
    <property type="component" value="Unassembled WGS sequence"/>
</dbReference>
<proteinExistence type="predicted"/>
<evidence type="ECO:0000313" key="3">
    <source>
        <dbReference type="Proteomes" id="UP000731465"/>
    </source>
</evidence>
<protein>
    <submittedName>
        <fullName evidence="2">Thioredoxin family protein</fullName>
    </submittedName>
</protein>
<dbReference type="InterPro" id="IPR012336">
    <property type="entry name" value="Thioredoxin-like_fold"/>
</dbReference>
<evidence type="ECO:0000313" key="2">
    <source>
        <dbReference type="EMBL" id="MBW7570602.1"/>
    </source>
</evidence>
<keyword evidence="3" id="KW-1185">Reference proteome</keyword>
<dbReference type="PANTHER" id="PTHR36450:SF1">
    <property type="entry name" value="THIOREDOXIN"/>
    <property type="match status" value="1"/>
</dbReference>
<dbReference type="InterPro" id="IPR036249">
    <property type="entry name" value="Thioredoxin-like_sf"/>
</dbReference>
<comment type="caution">
    <text evidence="2">The sequence shown here is derived from an EMBL/GenBank/DDBJ whole genome shotgun (WGS) entry which is preliminary data.</text>
</comment>
<dbReference type="SUPFAM" id="SSF52833">
    <property type="entry name" value="Thioredoxin-like"/>
    <property type="match status" value="1"/>
</dbReference>
<dbReference type="Pfam" id="PF13192">
    <property type="entry name" value="Thioredoxin_3"/>
    <property type="match status" value="1"/>
</dbReference>
<gene>
    <name evidence="2" type="ORF">J5V48_06825</name>
</gene>
<dbReference type="NCBIfam" id="TIGR00412">
    <property type="entry name" value="redox_disulf_2"/>
    <property type="match status" value="1"/>
</dbReference>
<reference evidence="2 3" key="1">
    <citation type="submission" date="2021-03" db="EMBL/GenBank/DDBJ databases">
        <title>Succinivibrio sp. nov. isolated from feces of cow.</title>
        <authorList>
            <person name="Choi J.-Y."/>
        </authorList>
    </citation>
    <scope>NUCLEOTIDE SEQUENCE [LARGE SCALE GENOMIC DNA]</scope>
    <source>
        <strain evidence="2 3">AGMB01872</strain>
    </source>
</reference>
<organism evidence="2 3">
    <name type="scientific">Succinivibrio faecicola</name>
    <dbReference type="NCBI Taxonomy" id="2820300"/>
    <lineage>
        <taxon>Bacteria</taxon>
        <taxon>Pseudomonadati</taxon>
        <taxon>Pseudomonadota</taxon>
        <taxon>Gammaproteobacteria</taxon>
        <taxon>Aeromonadales</taxon>
        <taxon>Succinivibrionaceae</taxon>
        <taxon>Succinivibrio</taxon>
    </lineage>
</organism>
<sequence length="111" mass="12313">MKFFNFRKKDEKDSKSCYSCCSDNKTSNDASCDLLVLGGGCKKCHNLENSLIEALKEMDLNLSVGHVTDFGQIAAYGVMQTPALVYKRKVLLSGTESDKNSLINLLKKEIL</sequence>
<dbReference type="PANTHER" id="PTHR36450">
    <property type="entry name" value="THIOREDOXIN"/>
    <property type="match status" value="1"/>
</dbReference>